<gene>
    <name evidence="1" type="ORF">JEU22_02595</name>
</gene>
<dbReference type="EMBL" id="JAEHTE010000001">
    <property type="protein sequence ID" value="MBI6882789.1"/>
    <property type="molecule type" value="Genomic_DNA"/>
</dbReference>
<protein>
    <submittedName>
        <fullName evidence="1">Uncharacterized protein</fullName>
    </submittedName>
</protein>
<organism evidence="1 2">
    <name type="scientific">Pseudomonas putida</name>
    <name type="common">Arthrobacter siderocapsulatus</name>
    <dbReference type="NCBI Taxonomy" id="303"/>
    <lineage>
        <taxon>Bacteria</taxon>
        <taxon>Pseudomonadati</taxon>
        <taxon>Pseudomonadota</taxon>
        <taxon>Gammaproteobacteria</taxon>
        <taxon>Pseudomonadales</taxon>
        <taxon>Pseudomonadaceae</taxon>
        <taxon>Pseudomonas</taxon>
    </lineage>
</organism>
<dbReference type="RefSeq" id="WP_198746396.1">
    <property type="nucleotide sequence ID" value="NZ_JAEHTE010000001.1"/>
</dbReference>
<accession>A0A8I1JIQ4</accession>
<proteinExistence type="predicted"/>
<evidence type="ECO:0000313" key="2">
    <source>
        <dbReference type="Proteomes" id="UP000637061"/>
    </source>
</evidence>
<comment type="caution">
    <text evidence="1">The sequence shown here is derived from an EMBL/GenBank/DDBJ whole genome shotgun (WGS) entry which is preliminary data.</text>
</comment>
<dbReference type="Proteomes" id="UP000637061">
    <property type="component" value="Unassembled WGS sequence"/>
</dbReference>
<dbReference type="AlphaFoldDB" id="A0A8I1JIQ4"/>
<evidence type="ECO:0000313" key="1">
    <source>
        <dbReference type="EMBL" id="MBI6882789.1"/>
    </source>
</evidence>
<reference evidence="1" key="1">
    <citation type="submission" date="2020-12" db="EMBL/GenBank/DDBJ databases">
        <title>Enhanced detection system for hospital associated transmission using whole genome sequencing surveillance.</title>
        <authorList>
            <person name="Harrison L.H."/>
            <person name="Van Tyne D."/>
            <person name="Marsh J.W."/>
            <person name="Griffith M.P."/>
            <person name="Snyder D.J."/>
            <person name="Cooper V.S."/>
            <person name="Mustapha M."/>
        </authorList>
    </citation>
    <scope>NUCLEOTIDE SEQUENCE</scope>
    <source>
        <strain evidence="1">PSB00042</strain>
    </source>
</reference>
<sequence length="222" mass="24809">MYAIDPSKIDASHIAELERECMDGDRLKVMPADFYRKFAQEELSLFCVQNGIYSLPTTELLDTLNELIMEVSPTRNAIEIGAGNGAIGRGLGIPATDSFLQDNGMMKAHYASLKQATVKYGSDVIKLDANAAVKKMRPEATLGAWVTHAYNPFDPQRGGNQFGIDEEAIIQSVKRYIIVGNNTVHSKKPIWDKMTRMIRADYIFSRSLAGVDQNAIYIWDRE</sequence>
<name>A0A8I1JIQ4_PSEPU</name>